<gene>
    <name evidence="3" type="ORF">TbgDal_III3830</name>
</gene>
<dbReference type="AlphaFoldDB" id="C9ZL33"/>
<keyword evidence="2" id="KW-1133">Transmembrane helix</keyword>
<dbReference type="KEGG" id="tbg:TbgDal_III3830"/>
<evidence type="ECO:0000313" key="4">
    <source>
        <dbReference type="Proteomes" id="UP000002316"/>
    </source>
</evidence>
<feature type="region of interest" description="Disordered" evidence="1">
    <location>
        <begin position="184"/>
        <end position="204"/>
    </location>
</feature>
<proteinExistence type="predicted"/>
<keyword evidence="2" id="KW-0812">Transmembrane</keyword>
<keyword evidence="2" id="KW-0472">Membrane</keyword>
<feature type="transmembrane region" description="Helical" evidence="2">
    <location>
        <begin position="140"/>
        <end position="161"/>
    </location>
</feature>
<evidence type="ECO:0000313" key="3">
    <source>
        <dbReference type="EMBL" id="CBH10042.1"/>
    </source>
</evidence>
<feature type="compositionally biased region" description="Basic residues" evidence="1">
    <location>
        <begin position="73"/>
        <end position="83"/>
    </location>
</feature>
<dbReference type="GeneID" id="23859175"/>
<sequence length="232" mass="25684">MPPIQAVCSVEALPPLPLVPALVFSVQNVSDPATAHSPISTKEGKREHITAVAAAAEKRNKRKKNRSDTAGKQIKRGSTKKKTMQSEREHTEKWRECPHSQYQPKGGRMQPKRFGKSVTAAADAKESGVRMDISLLPLNLTYVLIYIYIYISHPCIVHTIFSHKRTRIHLNPVRNIKISNETAFEPSSAQNAHSAAGSGREVPNSAPTFKSSACFPFVPTSFQLSHPHFLLL</sequence>
<organism evidence="3 4">
    <name type="scientific">Trypanosoma brucei gambiense (strain MHOM/CI/86/DAL972)</name>
    <dbReference type="NCBI Taxonomy" id="679716"/>
    <lineage>
        <taxon>Eukaryota</taxon>
        <taxon>Discoba</taxon>
        <taxon>Euglenozoa</taxon>
        <taxon>Kinetoplastea</taxon>
        <taxon>Metakinetoplastina</taxon>
        <taxon>Trypanosomatida</taxon>
        <taxon>Trypanosomatidae</taxon>
        <taxon>Trypanosoma</taxon>
    </lineage>
</organism>
<feature type="compositionally biased region" description="Polar residues" evidence="1">
    <location>
        <begin position="184"/>
        <end position="193"/>
    </location>
</feature>
<name>C9ZL33_TRYB9</name>
<protein>
    <submittedName>
        <fullName evidence="3">Uncharacterized protein</fullName>
    </submittedName>
</protein>
<evidence type="ECO:0000256" key="1">
    <source>
        <dbReference type="SAM" id="MobiDB-lite"/>
    </source>
</evidence>
<dbReference type="EMBL" id="FN554966">
    <property type="protein sequence ID" value="CBH10042.1"/>
    <property type="molecule type" value="Genomic_DNA"/>
</dbReference>
<reference evidence="4" key="1">
    <citation type="journal article" date="2010" name="PLoS Negl. Trop. Dis.">
        <title>The genome sequence of Trypanosoma brucei gambiense, causative agent of chronic human african trypanosomiasis.</title>
        <authorList>
            <person name="Jackson A.P."/>
            <person name="Sanders M."/>
            <person name="Berry A."/>
            <person name="McQuillan J."/>
            <person name="Aslett M.A."/>
            <person name="Quail M.A."/>
            <person name="Chukualim B."/>
            <person name="Capewell P."/>
            <person name="MacLeod A."/>
            <person name="Melville S.E."/>
            <person name="Gibson W."/>
            <person name="Barry J.D."/>
            <person name="Berriman M."/>
            <person name="Hertz-Fowler C."/>
        </authorList>
    </citation>
    <scope>NUCLEOTIDE SEQUENCE [LARGE SCALE GENOMIC DNA]</scope>
    <source>
        <strain evidence="4">MHOM/CI/86/DAL972</strain>
    </source>
</reference>
<accession>C9ZL33</accession>
<feature type="compositionally biased region" description="Basic and acidic residues" evidence="1">
    <location>
        <begin position="84"/>
        <end position="98"/>
    </location>
</feature>
<evidence type="ECO:0000256" key="2">
    <source>
        <dbReference type="SAM" id="Phobius"/>
    </source>
</evidence>
<dbReference type="Proteomes" id="UP000002316">
    <property type="component" value="Chromosome 3"/>
</dbReference>
<dbReference type="RefSeq" id="XP_011772332.1">
    <property type="nucleotide sequence ID" value="XM_011774030.1"/>
</dbReference>
<feature type="region of interest" description="Disordered" evidence="1">
    <location>
        <begin position="56"/>
        <end position="114"/>
    </location>
</feature>
<dbReference type="VEuPathDB" id="TriTrypDB:Tbg972.3.3830"/>